<evidence type="ECO:0000313" key="3">
    <source>
        <dbReference type="Proteomes" id="UP001178507"/>
    </source>
</evidence>
<evidence type="ECO:0000313" key="2">
    <source>
        <dbReference type="EMBL" id="CAJ1407661.1"/>
    </source>
</evidence>
<dbReference type="AlphaFoldDB" id="A0AA36NKD6"/>
<comment type="caution">
    <text evidence="2">The sequence shown here is derived from an EMBL/GenBank/DDBJ whole genome shotgun (WGS) entry which is preliminary data.</text>
</comment>
<evidence type="ECO:0000256" key="1">
    <source>
        <dbReference type="SAM" id="Phobius"/>
    </source>
</evidence>
<name>A0AA36NKD6_9DINO</name>
<reference evidence="2" key="1">
    <citation type="submission" date="2023-08" db="EMBL/GenBank/DDBJ databases">
        <authorList>
            <person name="Chen Y."/>
            <person name="Shah S."/>
            <person name="Dougan E. K."/>
            <person name="Thang M."/>
            <person name="Chan C."/>
        </authorList>
    </citation>
    <scope>NUCLEOTIDE SEQUENCE</scope>
</reference>
<feature type="transmembrane region" description="Helical" evidence="1">
    <location>
        <begin position="324"/>
        <end position="348"/>
    </location>
</feature>
<keyword evidence="1" id="KW-0812">Transmembrane</keyword>
<proteinExistence type="predicted"/>
<organism evidence="2 3">
    <name type="scientific">Effrenium voratum</name>
    <dbReference type="NCBI Taxonomy" id="2562239"/>
    <lineage>
        <taxon>Eukaryota</taxon>
        <taxon>Sar</taxon>
        <taxon>Alveolata</taxon>
        <taxon>Dinophyceae</taxon>
        <taxon>Suessiales</taxon>
        <taxon>Symbiodiniaceae</taxon>
        <taxon>Effrenium</taxon>
    </lineage>
</organism>
<keyword evidence="1" id="KW-0472">Membrane</keyword>
<dbReference type="EMBL" id="CAUJNA010003683">
    <property type="protein sequence ID" value="CAJ1407661.1"/>
    <property type="molecule type" value="Genomic_DNA"/>
</dbReference>
<accession>A0AA36NKD6</accession>
<keyword evidence="3" id="KW-1185">Reference proteome</keyword>
<protein>
    <submittedName>
        <fullName evidence="2">Uncharacterized protein</fullName>
    </submittedName>
</protein>
<sequence>MGKCGCCTAKCQAITGLCSAPLNLFVVIWASMEKARWTPVVVPMQCENAPLPATRLSAISMPSPLAEAMGMQPGALPNGLYLNVSSSTSCSNPGQADITIVASGFETTLLAPNLTDLAAGGLGKPYGITGKIRLSQDLALPSTGQANMVTVTEVAQTVEEVLAGMSPSSIQQGYSVGFSRSVQVVKTCSSVLGLSSCIDSTIELFCGSYAGSCLAEVLDASGSPVVPAQFEPAICAYTGQLCGQEAEVHAQLDATGLGIQVLTQVPCAASTGLPNTTLCNVVSAPGVDSTTFLAKTIEPPMVFTTEEQARQAEMAAAAEAAINWLILPALILNSFFFFSNLFSGLFNLRKHLRMKAQEPKDAQGAPTPPALAIVMAAGVIDDP</sequence>
<keyword evidence="1" id="KW-1133">Transmembrane helix</keyword>
<dbReference type="Proteomes" id="UP001178507">
    <property type="component" value="Unassembled WGS sequence"/>
</dbReference>
<gene>
    <name evidence="2" type="ORF">EVOR1521_LOCUS29302</name>
</gene>